<name>A0A7G6X549_9ACTN</name>
<accession>A0A7G6X549</accession>
<keyword evidence="1" id="KW-1133">Transmembrane helix</keyword>
<protein>
    <submittedName>
        <fullName evidence="2">Uncharacterized protein</fullName>
    </submittedName>
</protein>
<feature type="transmembrane region" description="Helical" evidence="1">
    <location>
        <begin position="39"/>
        <end position="60"/>
    </location>
</feature>
<dbReference type="RefSeq" id="WP_185443764.1">
    <property type="nucleotide sequence ID" value="NZ_CP043661.1"/>
</dbReference>
<dbReference type="KEGG" id="kqi:F1D05_29895"/>
<gene>
    <name evidence="2" type="ORF">F1D05_29895</name>
</gene>
<feature type="transmembrane region" description="Helical" evidence="1">
    <location>
        <begin position="67"/>
        <end position="88"/>
    </location>
</feature>
<dbReference type="EMBL" id="CP043661">
    <property type="protein sequence ID" value="QNE21364.1"/>
    <property type="molecule type" value="Genomic_DNA"/>
</dbReference>
<sequence>MNQVSGARRRLDRSAIALGVGAAASPLLGLGSQTPPRLITLGTIGVIVTLVLAITALAGGYLHVRPLIMAAGAGFVAAAVLQTVQASLGGANTLGGDGSIVALYLGFAVGLLAIGLVPVTSATSAANAETAVNQLGTMPSSGPPTSPTVS</sequence>
<dbReference type="AlphaFoldDB" id="A0A7G6X549"/>
<proteinExistence type="predicted"/>
<organism evidence="2 3">
    <name type="scientific">Kribbella qitaiheensis</name>
    <dbReference type="NCBI Taxonomy" id="1544730"/>
    <lineage>
        <taxon>Bacteria</taxon>
        <taxon>Bacillati</taxon>
        <taxon>Actinomycetota</taxon>
        <taxon>Actinomycetes</taxon>
        <taxon>Propionibacteriales</taxon>
        <taxon>Kribbellaceae</taxon>
        <taxon>Kribbella</taxon>
    </lineage>
</organism>
<keyword evidence="3" id="KW-1185">Reference proteome</keyword>
<reference evidence="3" key="1">
    <citation type="submission" date="2019-09" db="EMBL/GenBank/DDBJ databases">
        <title>Antimicrobial potential of Antarctic Bacteria.</title>
        <authorList>
            <person name="Benaud N."/>
            <person name="Edwards R.J."/>
            <person name="Ferrari B.C."/>
        </authorList>
    </citation>
    <scope>NUCLEOTIDE SEQUENCE [LARGE SCALE GENOMIC DNA]</scope>
    <source>
        <strain evidence="3">SPB151</strain>
    </source>
</reference>
<evidence type="ECO:0000256" key="1">
    <source>
        <dbReference type="SAM" id="Phobius"/>
    </source>
</evidence>
<feature type="transmembrane region" description="Helical" evidence="1">
    <location>
        <begin position="100"/>
        <end position="119"/>
    </location>
</feature>
<keyword evidence="1" id="KW-0472">Membrane</keyword>
<evidence type="ECO:0000313" key="2">
    <source>
        <dbReference type="EMBL" id="QNE21364.1"/>
    </source>
</evidence>
<dbReference type="Proteomes" id="UP000515563">
    <property type="component" value="Chromosome"/>
</dbReference>
<keyword evidence="1" id="KW-0812">Transmembrane</keyword>
<evidence type="ECO:0000313" key="3">
    <source>
        <dbReference type="Proteomes" id="UP000515563"/>
    </source>
</evidence>
<reference evidence="2 3" key="2">
    <citation type="journal article" date="2020" name="Microbiol. Resour. Announc.">
        <title>Antarctic desert soil bacteria exhibit high novel natural product potential, evaluated through long-read genome sequencing and comparative genomics.</title>
        <authorList>
            <person name="Benaud N."/>
            <person name="Edwards R.J."/>
            <person name="Amos T.G."/>
            <person name="D'Agostino P.M."/>
            <person name="Gutierrez-Chavez C."/>
            <person name="Montgomery K."/>
            <person name="Nicetic I."/>
            <person name="Ferrari B.C."/>
        </authorList>
    </citation>
    <scope>NUCLEOTIDE SEQUENCE [LARGE SCALE GENOMIC DNA]</scope>
    <source>
        <strain evidence="2 3">SPB151</strain>
    </source>
</reference>